<protein>
    <submittedName>
        <fullName evidence="4">FecR family protein</fullName>
    </submittedName>
</protein>
<dbReference type="Pfam" id="PF16344">
    <property type="entry name" value="FecR_C"/>
    <property type="match status" value="1"/>
</dbReference>
<name>A0A5C8V4U2_9FLAO</name>
<sequence>MNSKVDIIISNFLDDEASEAEKAFLIEWIKDSENRAYFEDFIKTEIWVKYNFNSSDVEKQLSMLSIVTRSKRKKANLNLLKYATLFLVILTSVAFVYFSSGQPDSQVIDQQTISLEINNGSSKYFSLENYSDFTLKDKTIALKSNGLLEYSPNNKQGKRSNTIEYHTINVPYGKTFKVHFADGSQVHMNSGSKLTYPKNFDGFDLREVTLVGEAYFKVAKASVPFQVNVAGLSTRVLGTEFNVSAYKDEIFKEVILVEGSVQVFQNYEDKSTSALKLMTPNQRAVAKNADTDLIIENVDVANHIAWMNGILVFENENLRGIIKKLERRFNIDIKNNYEILDEMRYSGRFKNENIDEILKTMQAHTNFSYAMKGNTLKIDKPN</sequence>
<evidence type="ECO:0000256" key="1">
    <source>
        <dbReference type="SAM" id="Phobius"/>
    </source>
</evidence>
<dbReference type="AlphaFoldDB" id="A0A5C8V4U2"/>
<dbReference type="InterPro" id="IPR006860">
    <property type="entry name" value="FecR"/>
</dbReference>
<keyword evidence="1" id="KW-0812">Transmembrane</keyword>
<dbReference type="Proteomes" id="UP000321456">
    <property type="component" value="Unassembled WGS sequence"/>
</dbReference>
<feature type="domain" description="Protein FecR C-terminal" evidence="3">
    <location>
        <begin position="311"/>
        <end position="378"/>
    </location>
</feature>
<evidence type="ECO:0000259" key="2">
    <source>
        <dbReference type="Pfam" id="PF04773"/>
    </source>
</evidence>
<dbReference type="Pfam" id="PF04773">
    <property type="entry name" value="FecR"/>
    <property type="match status" value="1"/>
</dbReference>
<dbReference type="PANTHER" id="PTHR30273">
    <property type="entry name" value="PERIPLASMIC SIGNAL SENSOR AND SIGMA FACTOR ACTIVATOR FECR-RELATED"/>
    <property type="match status" value="1"/>
</dbReference>
<gene>
    <name evidence="4" type="ORF">FVB32_15915</name>
</gene>
<dbReference type="Gene3D" id="3.55.50.30">
    <property type="match status" value="1"/>
</dbReference>
<feature type="domain" description="FecR protein" evidence="2">
    <location>
        <begin position="167"/>
        <end position="262"/>
    </location>
</feature>
<dbReference type="PANTHER" id="PTHR30273:SF2">
    <property type="entry name" value="PROTEIN FECR"/>
    <property type="match status" value="1"/>
</dbReference>
<comment type="caution">
    <text evidence="4">The sequence shown here is derived from an EMBL/GenBank/DDBJ whole genome shotgun (WGS) entry which is preliminary data.</text>
</comment>
<dbReference type="EMBL" id="VRUR01000002">
    <property type="protein sequence ID" value="TXN36045.1"/>
    <property type="molecule type" value="Genomic_DNA"/>
</dbReference>
<organism evidence="4 5">
    <name type="scientific">Flagellimonas hymeniacidonis</name>
    <dbReference type="NCBI Taxonomy" id="2603628"/>
    <lineage>
        <taxon>Bacteria</taxon>
        <taxon>Pseudomonadati</taxon>
        <taxon>Bacteroidota</taxon>
        <taxon>Flavobacteriia</taxon>
        <taxon>Flavobacteriales</taxon>
        <taxon>Flavobacteriaceae</taxon>
        <taxon>Flagellimonas</taxon>
    </lineage>
</organism>
<dbReference type="Gene3D" id="2.60.120.1440">
    <property type="match status" value="1"/>
</dbReference>
<evidence type="ECO:0000313" key="5">
    <source>
        <dbReference type="Proteomes" id="UP000321456"/>
    </source>
</evidence>
<proteinExistence type="predicted"/>
<evidence type="ECO:0000259" key="3">
    <source>
        <dbReference type="Pfam" id="PF16344"/>
    </source>
</evidence>
<keyword evidence="1" id="KW-0472">Membrane</keyword>
<accession>A0A5C8V4U2</accession>
<dbReference type="InterPro" id="IPR012373">
    <property type="entry name" value="Ferrdict_sens_TM"/>
</dbReference>
<reference evidence="4 5" key="1">
    <citation type="submission" date="2019-08" db="EMBL/GenBank/DDBJ databases">
        <title>Professor.</title>
        <authorList>
            <person name="Park J.S."/>
        </authorList>
    </citation>
    <scope>NUCLEOTIDE SEQUENCE [LARGE SCALE GENOMIC DNA]</scope>
    <source>
        <strain evidence="4 5">176CP5-101</strain>
    </source>
</reference>
<evidence type="ECO:0000313" key="4">
    <source>
        <dbReference type="EMBL" id="TXN36045.1"/>
    </source>
</evidence>
<keyword evidence="1" id="KW-1133">Transmembrane helix</keyword>
<dbReference type="InterPro" id="IPR032508">
    <property type="entry name" value="FecR_C"/>
</dbReference>
<feature type="transmembrane region" description="Helical" evidence="1">
    <location>
        <begin position="79"/>
        <end position="98"/>
    </location>
</feature>
<dbReference type="RefSeq" id="WP_147744816.1">
    <property type="nucleotide sequence ID" value="NZ_VRUR01000002.1"/>
</dbReference>
<keyword evidence="5" id="KW-1185">Reference proteome</keyword>
<dbReference type="GO" id="GO:0016989">
    <property type="term" value="F:sigma factor antagonist activity"/>
    <property type="evidence" value="ECO:0007669"/>
    <property type="project" value="TreeGrafter"/>
</dbReference>